<sequence length="189" mass="22057">MSETCLFLFIACFLFAANVMGETEYCHRLFTIWERYHDSEYMVYCSSKPRTHRYAREKCRSFGGALASIHGDDENDFVHDLIQRTVKGKTFAWIGLRSWGNDWDWSDLTLYRYNRFGDDEPHIKYKDDYCAAVTPSNKRWSGLSCNGGLVHAYVCRKFCGEFTSDEKEKCEKDKTRPFEAGNGPDKEKL</sequence>
<evidence type="ECO:0000256" key="2">
    <source>
        <dbReference type="SAM" id="SignalP"/>
    </source>
</evidence>
<accession>A0A016UU18</accession>
<feature type="signal peptide" evidence="2">
    <location>
        <begin position="1"/>
        <end position="21"/>
    </location>
</feature>
<dbReference type="InterPro" id="IPR016186">
    <property type="entry name" value="C-type_lectin-like/link_sf"/>
</dbReference>
<name>A0A016UU18_9BILA</name>
<evidence type="ECO:0000259" key="3">
    <source>
        <dbReference type="PROSITE" id="PS50041"/>
    </source>
</evidence>
<protein>
    <recommendedName>
        <fullName evidence="3">C-type lectin domain-containing protein</fullName>
    </recommendedName>
</protein>
<dbReference type="Proteomes" id="UP000024635">
    <property type="component" value="Unassembled WGS sequence"/>
</dbReference>
<proteinExistence type="predicted"/>
<dbReference type="CDD" id="cd00037">
    <property type="entry name" value="CLECT"/>
    <property type="match status" value="1"/>
</dbReference>
<dbReference type="OrthoDB" id="5845371at2759"/>
<feature type="chain" id="PRO_5001489761" description="C-type lectin domain-containing protein" evidence="2">
    <location>
        <begin position="22"/>
        <end position="189"/>
    </location>
</feature>
<dbReference type="Gene3D" id="3.10.100.10">
    <property type="entry name" value="Mannose-Binding Protein A, subunit A"/>
    <property type="match status" value="1"/>
</dbReference>
<dbReference type="PROSITE" id="PS50041">
    <property type="entry name" value="C_TYPE_LECTIN_2"/>
    <property type="match status" value="1"/>
</dbReference>
<dbReference type="EMBL" id="JARK01001363">
    <property type="protein sequence ID" value="EYC18446.1"/>
    <property type="molecule type" value="Genomic_DNA"/>
</dbReference>
<dbReference type="InterPro" id="IPR016187">
    <property type="entry name" value="CTDL_fold"/>
</dbReference>
<keyword evidence="5" id="KW-1185">Reference proteome</keyword>
<keyword evidence="2" id="KW-0732">Signal</keyword>
<dbReference type="SMART" id="SM00034">
    <property type="entry name" value="CLECT"/>
    <property type="match status" value="1"/>
</dbReference>
<reference evidence="5" key="1">
    <citation type="journal article" date="2015" name="Nat. Genet.">
        <title>The genome and transcriptome of the zoonotic hookworm Ancylostoma ceylanicum identify infection-specific gene families.</title>
        <authorList>
            <person name="Schwarz E.M."/>
            <person name="Hu Y."/>
            <person name="Antoshechkin I."/>
            <person name="Miller M.M."/>
            <person name="Sternberg P.W."/>
            <person name="Aroian R.V."/>
        </authorList>
    </citation>
    <scope>NUCLEOTIDE SEQUENCE</scope>
    <source>
        <strain evidence="5">HY135</strain>
    </source>
</reference>
<feature type="region of interest" description="Disordered" evidence="1">
    <location>
        <begin position="169"/>
        <end position="189"/>
    </location>
</feature>
<feature type="domain" description="C-type lectin" evidence="3">
    <location>
        <begin position="36"/>
        <end position="146"/>
    </location>
</feature>
<gene>
    <name evidence="4" type="primary">Acey_s0027.g1521</name>
    <name evidence="4" type="ORF">Y032_0027g1521</name>
</gene>
<dbReference type="Pfam" id="PF00059">
    <property type="entry name" value="Lectin_C"/>
    <property type="match status" value="1"/>
</dbReference>
<dbReference type="InterPro" id="IPR050111">
    <property type="entry name" value="C-type_lectin/snaclec_domain"/>
</dbReference>
<dbReference type="PANTHER" id="PTHR22803">
    <property type="entry name" value="MANNOSE, PHOSPHOLIPASE, LECTIN RECEPTOR RELATED"/>
    <property type="match status" value="1"/>
</dbReference>
<evidence type="ECO:0000313" key="5">
    <source>
        <dbReference type="Proteomes" id="UP000024635"/>
    </source>
</evidence>
<evidence type="ECO:0000313" key="4">
    <source>
        <dbReference type="EMBL" id="EYC18446.1"/>
    </source>
</evidence>
<dbReference type="AlphaFoldDB" id="A0A016UU18"/>
<evidence type="ECO:0000256" key="1">
    <source>
        <dbReference type="SAM" id="MobiDB-lite"/>
    </source>
</evidence>
<dbReference type="STRING" id="53326.A0A016UU18"/>
<organism evidence="4 5">
    <name type="scientific">Ancylostoma ceylanicum</name>
    <dbReference type="NCBI Taxonomy" id="53326"/>
    <lineage>
        <taxon>Eukaryota</taxon>
        <taxon>Metazoa</taxon>
        <taxon>Ecdysozoa</taxon>
        <taxon>Nematoda</taxon>
        <taxon>Chromadorea</taxon>
        <taxon>Rhabditida</taxon>
        <taxon>Rhabditina</taxon>
        <taxon>Rhabditomorpha</taxon>
        <taxon>Strongyloidea</taxon>
        <taxon>Ancylostomatidae</taxon>
        <taxon>Ancylostomatinae</taxon>
        <taxon>Ancylostoma</taxon>
    </lineage>
</organism>
<comment type="caution">
    <text evidence="4">The sequence shown here is derived from an EMBL/GenBank/DDBJ whole genome shotgun (WGS) entry which is preliminary data.</text>
</comment>
<dbReference type="SUPFAM" id="SSF56436">
    <property type="entry name" value="C-type lectin-like"/>
    <property type="match status" value="1"/>
</dbReference>
<dbReference type="InterPro" id="IPR001304">
    <property type="entry name" value="C-type_lectin-like"/>
</dbReference>